<evidence type="ECO:0000313" key="3">
    <source>
        <dbReference type="Proteomes" id="UP000604117"/>
    </source>
</evidence>
<sequence>MLAVPPLQLLALSAALALIAVGHSPLPADVPSIALWFGLGAAAVNVTAAVLLDRAWRDLRFLYVLPVVVLFSVFMSAVTVHALWLEWRRAPARWNKVDRTGVRTPRKGFFIDD</sequence>
<keyword evidence="1" id="KW-1133">Transmembrane helix</keyword>
<keyword evidence="1" id="KW-0812">Transmembrane</keyword>
<feature type="transmembrane region" description="Helical" evidence="1">
    <location>
        <begin position="61"/>
        <end position="84"/>
    </location>
</feature>
<protein>
    <submittedName>
        <fullName evidence="2">Uncharacterized protein</fullName>
    </submittedName>
</protein>
<evidence type="ECO:0000313" key="2">
    <source>
        <dbReference type="EMBL" id="GIF74975.1"/>
    </source>
</evidence>
<gene>
    <name evidence="2" type="ORF">Asi02nite_44930</name>
</gene>
<reference evidence="2 3" key="1">
    <citation type="submission" date="2021-01" db="EMBL/GenBank/DDBJ databases">
        <title>Whole genome shotgun sequence of Asanoa siamensis NBRC 107932.</title>
        <authorList>
            <person name="Komaki H."/>
            <person name="Tamura T."/>
        </authorList>
    </citation>
    <scope>NUCLEOTIDE SEQUENCE [LARGE SCALE GENOMIC DNA]</scope>
    <source>
        <strain evidence="2 3">NBRC 107932</strain>
    </source>
</reference>
<keyword evidence="3" id="KW-1185">Reference proteome</keyword>
<evidence type="ECO:0000256" key="1">
    <source>
        <dbReference type="SAM" id="Phobius"/>
    </source>
</evidence>
<feature type="transmembrane region" description="Helical" evidence="1">
    <location>
        <begin position="33"/>
        <end position="52"/>
    </location>
</feature>
<organism evidence="2 3">
    <name type="scientific">Asanoa siamensis</name>
    <dbReference type="NCBI Taxonomy" id="926357"/>
    <lineage>
        <taxon>Bacteria</taxon>
        <taxon>Bacillati</taxon>
        <taxon>Actinomycetota</taxon>
        <taxon>Actinomycetes</taxon>
        <taxon>Micromonosporales</taxon>
        <taxon>Micromonosporaceae</taxon>
        <taxon>Asanoa</taxon>
    </lineage>
</organism>
<accession>A0ABQ4CUK1</accession>
<dbReference type="EMBL" id="BONE01000037">
    <property type="protein sequence ID" value="GIF74975.1"/>
    <property type="molecule type" value="Genomic_DNA"/>
</dbReference>
<dbReference type="Proteomes" id="UP000604117">
    <property type="component" value="Unassembled WGS sequence"/>
</dbReference>
<name>A0ABQ4CUK1_9ACTN</name>
<proteinExistence type="predicted"/>
<dbReference type="RefSeq" id="WP_203715859.1">
    <property type="nucleotide sequence ID" value="NZ_BONE01000037.1"/>
</dbReference>
<comment type="caution">
    <text evidence="2">The sequence shown here is derived from an EMBL/GenBank/DDBJ whole genome shotgun (WGS) entry which is preliminary data.</text>
</comment>
<keyword evidence="1" id="KW-0472">Membrane</keyword>